<evidence type="ECO:0000313" key="1">
    <source>
        <dbReference type="EMBL" id="KIK53189.1"/>
    </source>
</evidence>
<dbReference type="HOGENOM" id="CLU_1547772_0_0_1"/>
<dbReference type="EMBL" id="KN834832">
    <property type="protein sequence ID" value="KIK53189.1"/>
    <property type="molecule type" value="Genomic_DNA"/>
</dbReference>
<dbReference type="OrthoDB" id="5401365at2759"/>
<accession>A0A0D0BUA6</accession>
<dbReference type="Proteomes" id="UP000053593">
    <property type="component" value="Unassembled WGS sequence"/>
</dbReference>
<proteinExistence type="predicted"/>
<reference evidence="1 2" key="1">
    <citation type="submission" date="2014-04" db="EMBL/GenBank/DDBJ databases">
        <title>Evolutionary Origins and Diversification of the Mycorrhizal Mutualists.</title>
        <authorList>
            <consortium name="DOE Joint Genome Institute"/>
            <consortium name="Mycorrhizal Genomics Consortium"/>
            <person name="Kohler A."/>
            <person name="Kuo A."/>
            <person name="Nagy L.G."/>
            <person name="Floudas D."/>
            <person name="Copeland A."/>
            <person name="Barry K.W."/>
            <person name="Cichocki N."/>
            <person name="Veneault-Fourrey C."/>
            <person name="LaButti K."/>
            <person name="Lindquist E.A."/>
            <person name="Lipzen A."/>
            <person name="Lundell T."/>
            <person name="Morin E."/>
            <person name="Murat C."/>
            <person name="Riley R."/>
            <person name="Ohm R."/>
            <person name="Sun H."/>
            <person name="Tunlid A."/>
            <person name="Henrissat B."/>
            <person name="Grigoriev I.V."/>
            <person name="Hibbett D.S."/>
            <person name="Martin F."/>
        </authorList>
    </citation>
    <scope>NUCLEOTIDE SEQUENCE [LARGE SCALE GENOMIC DNA]</scope>
    <source>
        <strain evidence="1 2">FD-317 M1</strain>
    </source>
</reference>
<organism evidence="1 2">
    <name type="scientific">Collybiopsis luxurians FD-317 M1</name>
    <dbReference type="NCBI Taxonomy" id="944289"/>
    <lineage>
        <taxon>Eukaryota</taxon>
        <taxon>Fungi</taxon>
        <taxon>Dikarya</taxon>
        <taxon>Basidiomycota</taxon>
        <taxon>Agaricomycotina</taxon>
        <taxon>Agaricomycetes</taxon>
        <taxon>Agaricomycetidae</taxon>
        <taxon>Agaricales</taxon>
        <taxon>Marasmiineae</taxon>
        <taxon>Omphalotaceae</taxon>
        <taxon>Collybiopsis</taxon>
        <taxon>Collybiopsis luxurians</taxon>
    </lineage>
</organism>
<evidence type="ECO:0000313" key="2">
    <source>
        <dbReference type="Proteomes" id="UP000053593"/>
    </source>
</evidence>
<protein>
    <submittedName>
        <fullName evidence="1">Uncharacterized protein</fullName>
    </submittedName>
</protein>
<dbReference type="AlphaFoldDB" id="A0A0D0BUA6"/>
<sequence>MSEIVVIMSEVDDCVSVVLHGTKTLDTILKALRAVLQLAKYLGKLIPEDGPLISQLASTIEQFNIESKVQKVVNAINDIVKKAQDSVISRINKITTSVSGRLDSLTSKIPVWQHTLLVLEDVCMLLDAVISVVGNQGGMKDLVKNVYQKLVLPLSAIEEAWAYPHRMISQGEC</sequence>
<name>A0A0D0BUA6_9AGAR</name>
<keyword evidence="2" id="KW-1185">Reference proteome</keyword>
<gene>
    <name evidence="1" type="ORF">GYMLUDRAFT_250612</name>
</gene>